<feature type="domain" description="Zn(2)-C6 fungal-type" evidence="6">
    <location>
        <begin position="12"/>
        <end position="44"/>
    </location>
</feature>
<dbReference type="Pfam" id="PF00172">
    <property type="entry name" value="Zn_clus"/>
    <property type="match status" value="1"/>
</dbReference>
<evidence type="ECO:0000259" key="6">
    <source>
        <dbReference type="PROSITE" id="PS50048"/>
    </source>
</evidence>
<dbReference type="Proteomes" id="UP001149165">
    <property type="component" value="Unassembled WGS sequence"/>
</dbReference>
<dbReference type="SMART" id="SM00066">
    <property type="entry name" value="GAL4"/>
    <property type="match status" value="1"/>
</dbReference>
<feature type="compositionally biased region" description="Polar residues" evidence="5">
    <location>
        <begin position="57"/>
        <end position="72"/>
    </location>
</feature>
<organism evidence="7 8">
    <name type="scientific">Penicillium angulare</name>
    <dbReference type="NCBI Taxonomy" id="116970"/>
    <lineage>
        <taxon>Eukaryota</taxon>
        <taxon>Fungi</taxon>
        <taxon>Dikarya</taxon>
        <taxon>Ascomycota</taxon>
        <taxon>Pezizomycotina</taxon>
        <taxon>Eurotiomycetes</taxon>
        <taxon>Eurotiomycetidae</taxon>
        <taxon>Eurotiales</taxon>
        <taxon>Aspergillaceae</taxon>
        <taxon>Penicillium</taxon>
    </lineage>
</organism>
<evidence type="ECO:0000256" key="4">
    <source>
        <dbReference type="ARBA" id="ARBA00023242"/>
    </source>
</evidence>
<proteinExistence type="predicted"/>
<protein>
    <recommendedName>
        <fullName evidence="6">Zn(2)-C6 fungal-type domain-containing protein</fullName>
    </recommendedName>
</protein>
<gene>
    <name evidence="7" type="ORF">N7456_008384</name>
</gene>
<keyword evidence="2" id="KW-0238">DNA-binding</keyword>
<evidence type="ECO:0000256" key="5">
    <source>
        <dbReference type="SAM" id="MobiDB-lite"/>
    </source>
</evidence>
<dbReference type="InterPro" id="IPR001138">
    <property type="entry name" value="Zn2Cys6_DnaBD"/>
</dbReference>
<dbReference type="OrthoDB" id="4222821at2759"/>
<evidence type="ECO:0000313" key="8">
    <source>
        <dbReference type="Proteomes" id="UP001149165"/>
    </source>
</evidence>
<sequence>MHPEVLGNKRSACDRCRRHKLRCQRGTVSSTCHRCEKANAACTTGPALRSGRPIQPDSPQEQQSHPSEAASSSDRENRVLEVSRVAPLDTPDLTFYEDGSAPQPFIEASNFGGLTDFWPSNPEQYEPIDFMDEVTPITPPADARQNSLKKLADLQASILMDLETVKACKTADKCPEAMESFTSISAQNILVGQTLDHSTTLIDLLNYLLPTAPGTESSTMNCDTPTLLALMSCYVSIVRISRTIFSCLLDSMPILSGMQHAKPQIFPGMHLGGFKLEGRVDLQIQILVQISEDMIRKIETRFGIADDEDTIDAPSRNPRTTQMLRLMLDEEAAEQPPLYEPRGNCRPLKEIISLLKNPNHGD</sequence>
<accession>A0A9W9K977</accession>
<evidence type="ECO:0000313" key="7">
    <source>
        <dbReference type="EMBL" id="KAJ5097663.1"/>
    </source>
</evidence>
<keyword evidence="8" id="KW-1185">Reference proteome</keyword>
<reference evidence="7" key="2">
    <citation type="journal article" date="2023" name="IMA Fungus">
        <title>Comparative genomic study of the Penicillium genus elucidates a diverse pangenome and 15 lateral gene transfer events.</title>
        <authorList>
            <person name="Petersen C."/>
            <person name="Sorensen T."/>
            <person name="Nielsen M.R."/>
            <person name="Sondergaard T.E."/>
            <person name="Sorensen J.L."/>
            <person name="Fitzpatrick D.A."/>
            <person name="Frisvad J.C."/>
            <person name="Nielsen K.L."/>
        </authorList>
    </citation>
    <scope>NUCLEOTIDE SEQUENCE</scope>
    <source>
        <strain evidence="7">IBT 30069</strain>
    </source>
</reference>
<comment type="caution">
    <text evidence="7">The sequence shown here is derived from an EMBL/GenBank/DDBJ whole genome shotgun (WGS) entry which is preliminary data.</text>
</comment>
<dbReference type="PROSITE" id="PS00463">
    <property type="entry name" value="ZN2_CY6_FUNGAL_1"/>
    <property type="match status" value="1"/>
</dbReference>
<dbReference type="InterPro" id="IPR036864">
    <property type="entry name" value="Zn2-C6_fun-type_DNA-bd_sf"/>
</dbReference>
<evidence type="ECO:0000256" key="2">
    <source>
        <dbReference type="ARBA" id="ARBA00023125"/>
    </source>
</evidence>
<dbReference type="PROSITE" id="PS50048">
    <property type="entry name" value="ZN2_CY6_FUNGAL_2"/>
    <property type="match status" value="1"/>
</dbReference>
<feature type="region of interest" description="Disordered" evidence="5">
    <location>
        <begin position="44"/>
        <end position="77"/>
    </location>
</feature>
<reference evidence="7" key="1">
    <citation type="submission" date="2022-11" db="EMBL/GenBank/DDBJ databases">
        <authorList>
            <person name="Petersen C."/>
        </authorList>
    </citation>
    <scope>NUCLEOTIDE SEQUENCE</scope>
    <source>
        <strain evidence="7">IBT 30069</strain>
    </source>
</reference>
<dbReference type="EMBL" id="JAPQKH010000005">
    <property type="protein sequence ID" value="KAJ5097663.1"/>
    <property type="molecule type" value="Genomic_DNA"/>
</dbReference>
<keyword evidence="4" id="KW-0539">Nucleus</keyword>
<dbReference type="GO" id="GO:0003677">
    <property type="term" value="F:DNA binding"/>
    <property type="evidence" value="ECO:0007669"/>
    <property type="project" value="UniProtKB-KW"/>
</dbReference>
<name>A0A9W9K977_9EURO</name>
<dbReference type="GO" id="GO:0008270">
    <property type="term" value="F:zinc ion binding"/>
    <property type="evidence" value="ECO:0007669"/>
    <property type="project" value="InterPro"/>
</dbReference>
<dbReference type="Gene3D" id="4.10.240.10">
    <property type="entry name" value="Zn(2)-C6 fungal-type DNA-binding domain"/>
    <property type="match status" value="1"/>
</dbReference>
<dbReference type="SUPFAM" id="SSF57701">
    <property type="entry name" value="Zn2/Cys6 DNA-binding domain"/>
    <property type="match status" value="1"/>
</dbReference>
<evidence type="ECO:0000256" key="3">
    <source>
        <dbReference type="ARBA" id="ARBA00023163"/>
    </source>
</evidence>
<keyword evidence="1" id="KW-0805">Transcription regulation</keyword>
<dbReference type="CDD" id="cd00067">
    <property type="entry name" value="GAL4"/>
    <property type="match status" value="1"/>
</dbReference>
<dbReference type="AlphaFoldDB" id="A0A9W9K977"/>
<keyword evidence="3" id="KW-0804">Transcription</keyword>
<evidence type="ECO:0000256" key="1">
    <source>
        <dbReference type="ARBA" id="ARBA00023015"/>
    </source>
</evidence>
<dbReference type="GO" id="GO:0000981">
    <property type="term" value="F:DNA-binding transcription factor activity, RNA polymerase II-specific"/>
    <property type="evidence" value="ECO:0007669"/>
    <property type="project" value="InterPro"/>
</dbReference>